<dbReference type="InterPro" id="IPR039422">
    <property type="entry name" value="MarR/SlyA-like"/>
</dbReference>
<dbReference type="InterPro" id="IPR036388">
    <property type="entry name" value="WH-like_DNA-bd_sf"/>
</dbReference>
<dbReference type="InterPro" id="IPR000835">
    <property type="entry name" value="HTH_MarR-typ"/>
</dbReference>
<gene>
    <name evidence="2" type="ORF">BN963_SGAL_01976</name>
    <name evidence="4" type="ORF">NCTC13773_01436</name>
    <name evidence="3" type="ORF">SGADD02_01090</name>
</gene>
<feature type="domain" description="HTH marR-type" evidence="1">
    <location>
        <begin position="1"/>
        <end position="134"/>
    </location>
</feature>
<name>A0A060RIJ3_9STRE</name>
<dbReference type="GeneID" id="57922366"/>
<dbReference type="AlphaFoldDB" id="A0A060RIJ3"/>
<reference evidence="3 6" key="3">
    <citation type="submission" date="2016-01" db="EMBL/GenBank/DDBJ databases">
        <title>Highly variable Streptococcus oralis are common among viridans streptococci isolated from primates.</title>
        <authorList>
            <person name="Denapaite D."/>
            <person name="Rieger M."/>
            <person name="Koendgen S."/>
            <person name="Brueckner R."/>
            <person name="Ochigava I."/>
            <person name="Kappeler P."/>
            <person name="Maetz-Rensing K."/>
            <person name="Leendertz F."/>
            <person name="Hakenbeck R."/>
        </authorList>
    </citation>
    <scope>NUCLEOTIDE SEQUENCE [LARGE SCALE GENOMIC DNA]</scope>
    <source>
        <strain evidence="3 6">DD02</strain>
    </source>
</reference>
<dbReference type="PATRIC" id="fig|315405.11.peg.1299"/>
<dbReference type="InterPro" id="IPR036390">
    <property type="entry name" value="WH_DNA-bd_sf"/>
</dbReference>
<dbReference type="GO" id="GO:0003700">
    <property type="term" value="F:DNA-binding transcription factor activity"/>
    <property type="evidence" value="ECO:0007669"/>
    <property type="project" value="InterPro"/>
</dbReference>
<dbReference type="Proteomes" id="UP000027584">
    <property type="component" value="Unassembled WGS sequence"/>
</dbReference>
<sequence>MISNARKYARLRDEQFSLYESYAKKHGLNSKSLLVFMWIYHNPHGMTQESIAKRTFSTKQVIQAIVKTYMKKGILYLEPSRIDRRKKLIRLTETGQQFAAELLEPLADFEAQAMSALTLEEQEVLLSATAMFTDRLKELLESHQVKEHVK</sequence>
<evidence type="ECO:0000313" key="5">
    <source>
        <dbReference type="Proteomes" id="UP000027584"/>
    </source>
</evidence>
<dbReference type="PANTHER" id="PTHR33164:SF43">
    <property type="entry name" value="HTH-TYPE TRANSCRIPTIONAL REPRESSOR YETL"/>
    <property type="match status" value="1"/>
</dbReference>
<evidence type="ECO:0000313" key="4">
    <source>
        <dbReference type="EMBL" id="SQG79625.1"/>
    </source>
</evidence>
<dbReference type="GO" id="GO:0006950">
    <property type="term" value="P:response to stress"/>
    <property type="evidence" value="ECO:0007669"/>
    <property type="project" value="TreeGrafter"/>
</dbReference>
<dbReference type="PROSITE" id="PS50995">
    <property type="entry name" value="HTH_MARR_2"/>
    <property type="match status" value="1"/>
</dbReference>
<dbReference type="OMA" id="YLWAKQY"/>
<dbReference type="EMBL" id="LQOF01000244">
    <property type="protein sequence ID" value="KXT68143.1"/>
    <property type="molecule type" value="Genomic_DNA"/>
</dbReference>
<evidence type="ECO:0000313" key="3">
    <source>
        <dbReference type="EMBL" id="KXT68143.1"/>
    </source>
</evidence>
<reference evidence="4 7" key="4">
    <citation type="submission" date="2018-06" db="EMBL/GenBank/DDBJ databases">
        <authorList>
            <consortium name="Pathogen Informatics"/>
            <person name="Doyle S."/>
        </authorList>
    </citation>
    <scope>NUCLEOTIDE SEQUENCE [LARGE SCALE GENOMIC DNA]</scope>
    <source>
        <strain evidence="4 7">NCTC13773</strain>
    </source>
</reference>
<dbReference type="SMART" id="SM00347">
    <property type="entry name" value="HTH_MARR"/>
    <property type="match status" value="1"/>
</dbReference>
<evidence type="ECO:0000313" key="6">
    <source>
        <dbReference type="Proteomes" id="UP000070198"/>
    </source>
</evidence>
<dbReference type="Gene3D" id="1.10.10.10">
    <property type="entry name" value="Winged helix-like DNA-binding domain superfamily/Winged helix DNA-binding domain"/>
    <property type="match status" value="1"/>
</dbReference>
<accession>A0A060RIJ3</accession>
<dbReference type="Proteomes" id="UP000249013">
    <property type="component" value="Chromosome 1"/>
</dbReference>
<dbReference type="PANTHER" id="PTHR33164">
    <property type="entry name" value="TRANSCRIPTIONAL REGULATOR, MARR FAMILY"/>
    <property type="match status" value="1"/>
</dbReference>
<evidence type="ECO:0000313" key="2">
    <source>
        <dbReference type="EMBL" id="CDO18769.1"/>
    </source>
</evidence>
<organism evidence="2 5">
    <name type="scientific">Streptococcus gallolyticus</name>
    <dbReference type="NCBI Taxonomy" id="315405"/>
    <lineage>
        <taxon>Bacteria</taxon>
        <taxon>Bacillati</taxon>
        <taxon>Bacillota</taxon>
        <taxon>Bacilli</taxon>
        <taxon>Lactobacillales</taxon>
        <taxon>Streptococcaceae</taxon>
        <taxon>Streptococcus</taxon>
    </lineage>
</organism>
<proteinExistence type="predicted"/>
<dbReference type="SUPFAM" id="SSF46785">
    <property type="entry name" value="Winged helix' DNA-binding domain"/>
    <property type="match status" value="1"/>
</dbReference>
<reference evidence="2 5" key="2">
    <citation type="submission" date="2014-05" db="EMBL/GenBank/DDBJ databases">
        <title>Genome sequence of Streptococcus gallolyticus.</title>
        <authorList>
            <person name="Del Campo R."/>
        </authorList>
    </citation>
    <scope>NUCLEOTIDE SEQUENCE [LARGE SCALE GENOMIC DNA]</scope>
    <source>
        <strain evidence="2 5">LMG17956</strain>
    </source>
</reference>
<reference evidence="2 5" key="1">
    <citation type="submission" date="2014-02" db="EMBL/GenBank/DDBJ databases">
        <authorList>
            <person name="Manrique M."/>
        </authorList>
    </citation>
    <scope>NUCLEOTIDE SEQUENCE [LARGE SCALE GENOMIC DNA]</scope>
    <source>
        <strain evidence="2 5">LMG17956</strain>
    </source>
</reference>
<dbReference type="EMBL" id="CCBC010000204">
    <property type="protein sequence ID" value="CDO18769.1"/>
    <property type="molecule type" value="Genomic_DNA"/>
</dbReference>
<protein>
    <submittedName>
        <fullName evidence="2 4">Transcriptional regulator</fullName>
    </submittedName>
    <submittedName>
        <fullName evidence="3">Transcriptional regulator, MarR family</fullName>
    </submittedName>
</protein>
<evidence type="ECO:0000313" key="7">
    <source>
        <dbReference type="Proteomes" id="UP000249013"/>
    </source>
</evidence>
<evidence type="ECO:0000259" key="1">
    <source>
        <dbReference type="PROSITE" id="PS50995"/>
    </source>
</evidence>
<dbReference type="RefSeq" id="WP_009854390.1">
    <property type="nucleotide sequence ID" value="NZ_CP054015.1"/>
</dbReference>
<dbReference type="Proteomes" id="UP000070198">
    <property type="component" value="Unassembled WGS sequence"/>
</dbReference>
<dbReference type="Pfam" id="PF12802">
    <property type="entry name" value="MarR_2"/>
    <property type="match status" value="1"/>
</dbReference>
<dbReference type="EMBL" id="LS483409">
    <property type="protein sequence ID" value="SQG79625.1"/>
    <property type="molecule type" value="Genomic_DNA"/>
</dbReference>